<dbReference type="PANTHER" id="PTHR45527:SF1">
    <property type="entry name" value="FATTY ACID SYNTHASE"/>
    <property type="match status" value="1"/>
</dbReference>
<dbReference type="InterPro" id="IPR001242">
    <property type="entry name" value="Condensation_dom"/>
</dbReference>
<dbReference type="GO" id="GO:0008610">
    <property type="term" value="P:lipid biosynthetic process"/>
    <property type="evidence" value="ECO:0007669"/>
    <property type="project" value="UniProtKB-ARBA"/>
</dbReference>
<evidence type="ECO:0000256" key="1">
    <source>
        <dbReference type="ARBA" id="ARBA00001957"/>
    </source>
</evidence>
<dbReference type="RefSeq" id="WP_208602782.1">
    <property type="nucleotide sequence ID" value="NZ_FMCS01000005.1"/>
</dbReference>
<dbReference type="GO" id="GO:0044550">
    <property type="term" value="P:secondary metabolite biosynthetic process"/>
    <property type="evidence" value="ECO:0007669"/>
    <property type="project" value="TreeGrafter"/>
</dbReference>
<evidence type="ECO:0000313" key="7">
    <source>
        <dbReference type="Proteomes" id="UP000199629"/>
    </source>
</evidence>
<dbReference type="Gene3D" id="3.30.300.30">
    <property type="match status" value="1"/>
</dbReference>
<keyword evidence="7" id="KW-1185">Reference proteome</keyword>
<dbReference type="InterPro" id="IPR009081">
    <property type="entry name" value="PP-bd_ACP"/>
</dbReference>
<dbReference type="SUPFAM" id="SSF47336">
    <property type="entry name" value="ACP-like"/>
    <property type="match status" value="1"/>
</dbReference>
<organism evidence="6 7">
    <name type="scientific">Micromonospora chaiyaphumensis</name>
    <dbReference type="NCBI Taxonomy" id="307119"/>
    <lineage>
        <taxon>Bacteria</taxon>
        <taxon>Bacillati</taxon>
        <taxon>Actinomycetota</taxon>
        <taxon>Actinomycetes</taxon>
        <taxon>Micromonosporales</taxon>
        <taxon>Micromonosporaceae</taxon>
        <taxon>Micromonospora</taxon>
    </lineage>
</organism>
<evidence type="ECO:0000313" key="6">
    <source>
        <dbReference type="EMBL" id="SCF02597.1"/>
    </source>
</evidence>
<dbReference type="GO" id="GO:0031177">
    <property type="term" value="F:phosphopantetheine binding"/>
    <property type="evidence" value="ECO:0007669"/>
    <property type="project" value="InterPro"/>
</dbReference>
<dbReference type="InterPro" id="IPR023213">
    <property type="entry name" value="CAT-like_dom_sf"/>
</dbReference>
<feature type="region of interest" description="Disordered" evidence="4">
    <location>
        <begin position="415"/>
        <end position="472"/>
    </location>
</feature>
<keyword evidence="3" id="KW-0597">Phosphoprotein</keyword>
<dbReference type="InterPro" id="IPR042099">
    <property type="entry name" value="ANL_N_sf"/>
</dbReference>
<proteinExistence type="predicted"/>
<name>A0A1C4X288_9ACTN</name>
<accession>A0A1C4X288</accession>
<dbReference type="InterPro" id="IPR045851">
    <property type="entry name" value="AMP-bd_C_sf"/>
</dbReference>
<dbReference type="SMART" id="SM00823">
    <property type="entry name" value="PKS_PP"/>
    <property type="match status" value="1"/>
</dbReference>
<dbReference type="Gene3D" id="1.10.1200.10">
    <property type="entry name" value="ACP-like"/>
    <property type="match status" value="1"/>
</dbReference>
<dbReference type="PROSITE" id="PS50075">
    <property type="entry name" value="CARRIER"/>
    <property type="match status" value="1"/>
</dbReference>
<keyword evidence="2" id="KW-0596">Phosphopantetheine</keyword>
<dbReference type="Gene3D" id="3.40.50.12780">
    <property type="entry name" value="N-terminal domain of ligase-like"/>
    <property type="match status" value="1"/>
</dbReference>
<dbReference type="Gene3D" id="3.30.559.30">
    <property type="entry name" value="Nonribosomal peptide synthetase, condensation domain"/>
    <property type="match status" value="2"/>
</dbReference>
<dbReference type="PANTHER" id="PTHR45527">
    <property type="entry name" value="NONRIBOSOMAL PEPTIDE SYNTHETASE"/>
    <property type="match status" value="1"/>
</dbReference>
<comment type="cofactor">
    <cofactor evidence="1">
        <name>pantetheine 4'-phosphate</name>
        <dbReference type="ChEBI" id="CHEBI:47942"/>
    </cofactor>
</comment>
<evidence type="ECO:0000256" key="3">
    <source>
        <dbReference type="ARBA" id="ARBA00022553"/>
    </source>
</evidence>
<protein>
    <submittedName>
        <fullName evidence="6">AMP-binding enzyme</fullName>
    </submittedName>
</protein>
<reference evidence="7" key="1">
    <citation type="submission" date="2016-06" db="EMBL/GenBank/DDBJ databases">
        <authorList>
            <person name="Varghese N."/>
            <person name="Submissions Spin"/>
        </authorList>
    </citation>
    <scope>NUCLEOTIDE SEQUENCE [LARGE SCALE GENOMIC DNA]</scope>
    <source>
        <strain evidence="7">DSM 45246</strain>
    </source>
</reference>
<dbReference type="EMBL" id="FMCS01000005">
    <property type="protein sequence ID" value="SCF02597.1"/>
    <property type="molecule type" value="Genomic_DNA"/>
</dbReference>
<dbReference type="Gene3D" id="3.30.559.10">
    <property type="entry name" value="Chloramphenicol acetyltransferase-like domain"/>
    <property type="match status" value="2"/>
</dbReference>
<sequence length="689" mass="72006">MYRTGDRVRLRPDGQLAYLGRLDDQVKLRGYRIELGEVAARLAALPGVREATAAVRPGPSGDPLLVGYLVGERRDDVRARLAEALPAPLVPAAVVWLDRLPTLPNGKVDRSALPAPALGDGTSAALDGTAGTVATVWRELLGVPVTGADSDFLALGGDSLLAVRCATRLAAATGRPVRPGDLFAHPTVAALAAHLDGLAEGAEPVAEPAGPAPAGPAPLSAAQTRLWFLHRLDPADTSYLLAFAVRFATPLDPDRLARALRRVVDRHPALRTVFPSGPDGPVQHVRPAAGTAPVLAPADPGAPLDARLRRLAAGATRAPMDLAAGPLLRAHLVPDGTGRALALLLVVHHIVCDDWSFGVLVRDLAEAYDRAGDPAAAPDRPAVGPAAFAVAQRDWLAGPAGRRAVAEVLDEVRGAPDLLDPPTTPPRQGWTAPAAAPTRNTPPAGRPGDGSPPGAAPRTTLDAQDGPPPGAALRTTLDAATAGAARDLARAGRASLHMVGLAAFATLLGAATGRRDLLVGVAFAGRTSLAAEQSVGCHVNTLPLRLRPAPGRSFADLLAEARRVTLFAAAHQDVPFDLLVERLRPTRRPRRNPLVQVAFGVQNAPPARHRGAAGIEFTGVELTPDTARLDLTLWLDERRDGLEALWTYRTDLFDHDGVVAWHRRFGAVLGTAAADPRRSLADCADTAGE</sequence>
<feature type="domain" description="Carrier" evidence="5">
    <location>
        <begin position="124"/>
        <end position="199"/>
    </location>
</feature>
<dbReference type="GO" id="GO:0005737">
    <property type="term" value="C:cytoplasm"/>
    <property type="evidence" value="ECO:0007669"/>
    <property type="project" value="TreeGrafter"/>
</dbReference>
<dbReference type="CDD" id="cd19531">
    <property type="entry name" value="LCL_NRPS-like"/>
    <property type="match status" value="1"/>
</dbReference>
<gene>
    <name evidence="6" type="ORF">GA0070214_10537</name>
</gene>
<dbReference type="InterPro" id="IPR036736">
    <property type="entry name" value="ACP-like_sf"/>
</dbReference>
<evidence type="ECO:0000256" key="2">
    <source>
        <dbReference type="ARBA" id="ARBA00022450"/>
    </source>
</evidence>
<dbReference type="SUPFAM" id="SSF56801">
    <property type="entry name" value="Acetyl-CoA synthetase-like"/>
    <property type="match status" value="1"/>
</dbReference>
<dbReference type="GO" id="GO:0043041">
    <property type="term" value="P:amino acid activation for nonribosomal peptide biosynthetic process"/>
    <property type="evidence" value="ECO:0007669"/>
    <property type="project" value="TreeGrafter"/>
</dbReference>
<dbReference type="Pfam" id="PF00550">
    <property type="entry name" value="PP-binding"/>
    <property type="match status" value="1"/>
</dbReference>
<feature type="compositionally biased region" description="Low complexity" evidence="4">
    <location>
        <begin position="431"/>
        <end position="443"/>
    </location>
</feature>
<evidence type="ECO:0000256" key="4">
    <source>
        <dbReference type="SAM" id="MobiDB-lite"/>
    </source>
</evidence>
<dbReference type="AlphaFoldDB" id="A0A1C4X288"/>
<evidence type="ECO:0000259" key="5">
    <source>
        <dbReference type="PROSITE" id="PS50075"/>
    </source>
</evidence>
<dbReference type="SUPFAM" id="SSF52777">
    <property type="entry name" value="CoA-dependent acyltransferases"/>
    <property type="match status" value="2"/>
</dbReference>
<dbReference type="GO" id="GO:0003824">
    <property type="term" value="F:catalytic activity"/>
    <property type="evidence" value="ECO:0007669"/>
    <property type="project" value="InterPro"/>
</dbReference>
<dbReference type="InterPro" id="IPR020806">
    <property type="entry name" value="PKS_PP-bd"/>
</dbReference>
<dbReference type="Pfam" id="PF00668">
    <property type="entry name" value="Condensation"/>
    <property type="match status" value="2"/>
</dbReference>
<dbReference type="Proteomes" id="UP000199629">
    <property type="component" value="Unassembled WGS sequence"/>
</dbReference>